<feature type="domain" description="Serine/threonine-protein kinase BSK1-like TPR repeats" evidence="3">
    <location>
        <begin position="380"/>
        <end position="458"/>
    </location>
</feature>
<dbReference type="PANTHER" id="PTHR46224">
    <property type="entry name" value="ANKYRIN REPEAT FAMILY PROTEIN"/>
    <property type="match status" value="1"/>
</dbReference>
<comment type="caution">
    <text evidence="4">The sequence shown here is derived from an EMBL/GenBank/DDBJ whole genome shotgun (WGS) entry which is preliminary data.</text>
</comment>
<feature type="repeat" description="ANK" evidence="1">
    <location>
        <begin position="161"/>
        <end position="193"/>
    </location>
</feature>
<feature type="repeat" description="ANK" evidence="1">
    <location>
        <begin position="261"/>
        <end position="293"/>
    </location>
</feature>
<evidence type="ECO:0000256" key="1">
    <source>
        <dbReference type="PROSITE-ProRule" id="PRU00023"/>
    </source>
</evidence>
<accession>A0AAV8EX61</accession>
<dbReference type="Proteomes" id="UP001140206">
    <property type="component" value="Chromosome 3"/>
</dbReference>
<reference evidence="4" key="1">
    <citation type="submission" date="2022-08" db="EMBL/GenBank/DDBJ databases">
        <authorList>
            <person name="Marques A."/>
        </authorList>
    </citation>
    <scope>NUCLEOTIDE SEQUENCE</scope>
    <source>
        <strain evidence="4">RhyPub2mFocal</strain>
        <tissue evidence="4">Leaves</tissue>
    </source>
</reference>
<organism evidence="4 5">
    <name type="scientific">Rhynchospora pubera</name>
    <dbReference type="NCBI Taxonomy" id="906938"/>
    <lineage>
        <taxon>Eukaryota</taxon>
        <taxon>Viridiplantae</taxon>
        <taxon>Streptophyta</taxon>
        <taxon>Embryophyta</taxon>
        <taxon>Tracheophyta</taxon>
        <taxon>Spermatophyta</taxon>
        <taxon>Magnoliopsida</taxon>
        <taxon>Liliopsida</taxon>
        <taxon>Poales</taxon>
        <taxon>Cyperaceae</taxon>
        <taxon>Cyperoideae</taxon>
        <taxon>Rhynchosporeae</taxon>
        <taxon>Rhynchospora</taxon>
    </lineage>
</organism>
<evidence type="ECO:0000313" key="4">
    <source>
        <dbReference type="EMBL" id="KAJ4782883.1"/>
    </source>
</evidence>
<dbReference type="InterPro" id="IPR058209">
    <property type="entry name" value="TPR_BSK1_C"/>
</dbReference>
<dbReference type="PROSITE" id="PS50005">
    <property type="entry name" value="TPR"/>
    <property type="match status" value="1"/>
</dbReference>
<dbReference type="PANTHER" id="PTHR46224:SF6">
    <property type="entry name" value="ANKYRIN REPEAT FAMILY PROTEIN"/>
    <property type="match status" value="1"/>
</dbReference>
<dbReference type="SUPFAM" id="SSF48403">
    <property type="entry name" value="Ankyrin repeat"/>
    <property type="match status" value="2"/>
</dbReference>
<feature type="repeat" description="ANK" evidence="1">
    <location>
        <begin position="228"/>
        <end position="260"/>
    </location>
</feature>
<dbReference type="Gene3D" id="1.25.40.10">
    <property type="entry name" value="Tetratricopeptide repeat domain"/>
    <property type="match status" value="1"/>
</dbReference>
<dbReference type="InterPro" id="IPR011990">
    <property type="entry name" value="TPR-like_helical_dom_sf"/>
</dbReference>
<dbReference type="Pfam" id="PF12796">
    <property type="entry name" value="Ank_2"/>
    <property type="match status" value="2"/>
</dbReference>
<dbReference type="Gene3D" id="1.25.40.20">
    <property type="entry name" value="Ankyrin repeat-containing domain"/>
    <property type="match status" value="2"/>
</dbReference>
<protein>
    <submittedName>
        <fullName evidence="4">Ankyrin repeat family protein</fullName>
    </submittedName>
</protein>
<dbReference type="Pfam" id="PF25575">
    <property type="entry name" value="TPR_BSK1_C"/>
    <property type="match status" value="1"/>
</dbReference>
<keyword evidence="2" id="KW-0802">TPR repeat</keyword>
<dbReference type="InterPro" id="IPR019734">
    <property type="entry name" value="TPR_rpt"/>
</dbReference>
<dbReference type="PROSITE" id="PS50293">
    <property type="entry name" value="TPR_REGION"/>
    <property type="match status" value="1"/>
</dbReference>
<dbReference type="InterPro" id="IPR051616">
    <property type="entry name" value="Cul2-RING_E3_ligase_SR"/>
</dbReference>
<gene>
    <name evidence="4" type="ORF">LUZ62_067140</name>
</gene>
<dbReference type="PROSITE" id="PS50088">
    <property type="entry name" value="ANK_REPEAT"/>
    <property type="match status" value="4"/>
</dbReference>
<name>A0AAV8EX61_9POAL</name>
<sequence length="508" mass="56208">MGGHVATARYLINHGANIVASDEEGLTLHFAARYGLCLSGLTEVKCVVYSSSPLLRIAMAASHFSRWEAEVFTQALFTFPRSNSFALSPTSRRHRKLAHLLQEVAKEFSQGRPITDRIKAIEHNFGNGHSAFHLSAFYGRTDLCQYFVQHLGFHVDLLSPTCESPLFHAARTGQEATARYLISRGANPAVSNMLGMTPLHCAVRYAQDHLVRFFLSLGVPVDVKFNHSTGTPLTVAALFGQASTIKILLEHHADVSCAKINGCTPLFLSISAGQFLHAKLLIKVGADLNLKCPLARAIPTVEATEIVPCLLEAGADPNLRNEYGWLPIEIAAMCKKRDFVEMLFPLTSPVPDVHDWSVQGILQYVQSHAFKEKNEEILEKNLADLKVKGADSFKKKEYQAAICFYTEAILLDSMIGSGDATLFSNRSLCFHQMGEGDMAMMDALIAQRVKPDWPKAHYRLGAAFMLLDDYDEASGAFEEGLRLDPANIEMKKAHREALDCLRKSHFGE</sequence>
<keyword evidence="5" id="KW-1185">Reference proteome</keyword>
<evidence type="ECO:0000259" key="3">
    <source>
        <dbReference type="Pfam" id="PF25575"/>
    </source>
</evidence>
<dbReference type="SMART" id="SM00248">
    <property type="entry name" value="ANK"/>
    <property type="match status" value="6"/>
</dbReference>
<feature type="repeat" description="ANK" evidence="1">
    <location>
        <begin position="194"/>
        <end position="226"/>
    </location>
</feature>
<evidence type="ECO:0000313" key="5">
    <source>
        <dbReference type="Proteomes" id="UP001140206"/>
    </source>
</evidence>
<dbReference type="EMBL" id="JAMFTS010000003">
    <property type="protein sequence ID" value="KAJ4782883.1"/>
    <property type="molecule type" value="Genomic_DNA"/>
</dbReference>
<feature type="repeat" description="TPR" evidence="2">
    <location>
        <begin position="454"/>
        <end position="487"/>
    </location>
</feature>
<dbReference type="AlphaFoldDB" id="A0AAV8EX61"/>
<keyword evidence="1" id="KW-0040">ANK repeat</keyword>
<dbReference type="InterPro" id="IPR002110">
    <property type="entry name" value="Ankyrin_rpt"/>
</dbReference>
<dbReference type="SUPFAM" id="SSF48452">
    <property type="entry name" value="TPR-like"/>
    <property type="match status" value="1"/>
</dbReference>
<evidence type="ECO:0000256" key="2">
    <source>
        <dbReference type="PROSITE-ProRule" id="PRU00339"/>
    </source>
</evidence>
<proteinExistence type="predicted"/>
<dbReference type="PROSITE" id="PS50297">
    <property type="entry name" value="ANK_REP_REGION"/>
    <property type="match status" value="2"/>
</dbReference>
<dbReference type="InterPro" id="IPR036770">
    <property type="entry name" value="Ankyrin_rpt-contain_sf"/>
</dbReference>
<dbReference type="SMART" id="SM00028">
    <property type="entry name" value="TPR"/>
    <property type="match status" value="3"/>
</dbReference>